<dbReference type="EMBL" id="AB366653">
    <property type="protein sequence ID" value="BAG41676.1"/>
    <property type="molecule type" value="Genomic_DNA"/>
</dbReference>
<sequence length="143" mass="16074">MPLTIHQIVKKTNRLRVEGSRYVRFIDLKKGFDSLGRGFIAGASYSTHIVGQDGRPHVNPNPHKYVTVITFLDQQLHVHVSCSCADMLYRWEVALTSKGAAEIEYSNGDLPTTTNPQLKVMCCKHVLALYTKIKPKLPAPKKK</sequence>
<dbReference type="RefSeq" id="YP_001950106.1">
    <property type="nucleotide sequence ID" value="NC_010811.2"/>
</dbReference>
<organism evidence="1 2">
    <name type="scientific">Ralstonia phage phiRSL1</name>
    <dbReference type="NCBI Taxonomy" id="1980924"/>
    <lineage>
        <taxon>Viruses</taxon>
        <taxon>Duplodnaviria</taxon>
        <taxon>Heunggongvirae</taxon>
        <taxon>Uroviricota</taxon>
        <taxon>Caudoviricetes</taxon>
        <taxon>Mieseafarmvirus</taxon>
        <taxon>Mieseafarmvirus RSL1</taxon>
    </lineage>
</organism>
<dbReference type="KEGG" id="vg:6369931"/>
<keyword evidence="2" id="KW-1185">Reference proteome</keyword>
<proteinExistence type="predicted"/>
<reference evidence="1 2" key="1">
    <citation type="journal article" date="2010" name="Virology">
        <title>A jumbo phage infecting the phytopathogen Ralstonia solanacearum defines a new lineage of the Myoviridae family.</title>
        <authorList>
            <person name="Yamada T."/>
            <person name="Satoh S."/>
            <person name="Ishikawa H."/>
            <person name="Fujiwara A."/>
            <person name="Kawasaki T."/>
            <person name="Fujie M."/>
            <person name="Ogata H."/>
        </authorList>
    </citation>
    <scope>NUCLEOTIDE SEQUENCE [LARGE SCALE GENOMIC DNA]</scope>
</reference>
<evidence type="ECO:0000313" key="2">
    <source>
        <dbReference type="Proteomes" id="UP000001034"/>
    </source>
</evidence>
<protein>
    <submittedName>
        <fullName evidence="1">Uncharacterized protein</fullName>
    </submittedName>
</protein>
<accession>B2ZYD0</accession>
<dbReference type="Proteomes" id="UP000001034">
    <property type="component" value="Segment"/>
</dbReference>
<name>B2ZYD0_9CAUD</name>
<evidence type="ECO:0000313" key="1">
    <source>
        <dbReference type="EMBL" id="BAG41676.1"/>
    </source>
</evidence>
<dbReference type="GeneID" id="6369931"/>